<dbReference type="InterPro" id="IPR006212">
    <property type="entry name" value="Furin_repeat"/>
</dbReference>
<gene>
    <name evidence="2" type="ORF">PPRIM_AZ9-3.1.T0730185</name>
</gene>
<protein>
    <recommendedName>
        <fullName evidence="4">Transmembrane protein</fullName>
    </recommendedName>
</protein>
<sequence length="2847" mass="333833">MQKNLFKLFLQILDCHYIKIIFMIIFIYLHCLYSTKSFEIQTLDPLYQVAHQQVMIGDKDFAPTKYFSYGIWSKYNPLSPIPQTGPVGLFDSNCYQLHHILDQRSNEINLIYYDCLDYEANLITKSIKFVNNENQQKTYEIEIEPFEYEDFWFFLEIIQWPFQKRFEILIISQQKTIIHKIDEINFPFKGIDLQFTFGSSLIVSNPIIESIQKDQKFSYFPGTIIIQRFKIEDELLVFDWFEYVKSIFEQYEFCICQGNTIQKLQDQNIKYLFKGEFVSDNQNCDSFILSGWFKIQEIINEQDSFTYPFIKLAANFEDPNLSSDNLSPLNIKYKISDIQNQVIVTTYSYTFPTVSIDFSNNPFLIEKQFDIVHNMKLWHKIQVKLVQNIMDIQITFYDEFTVHEYSHQVEVRQFQQQQFKLLYGNIQQLKKNYLQLQIRNFFLLNCDETFSDQNCHYSCQECDGPTNENCLSCSEESKRIYLPEHKVCVCPENTIDDQICIGYKEANLEIMDEPFIDNECQYGYFELNNECYKCPSIIRKDLIICLDCVQNPKYFSKKLYCLEDLYLSQTSNTEKIQYSQLDQFLFDGDDFHIYHGNEQQIQIDDEEQLYINFQQESVTFDYFCQNINIYYRCEEFIYINCEVYYFSIVGVICIQCDRFQILKNGQCIYPDDKKYCHTPYYITHTNECKLCLKQNCIYCFEYQNDESSFKSTLYKNFGNFNEDQIILVGCAMCQDGYIFDFTIGECQRQQSKIETCLRSFINQKGIEMCTLSSQTDFSVAPEIINCEKYYSNCQQCVLTPKSKLQCVLCKQGYVSSVITGNCQDISQPELQQNSIYVTQGDYLEDDGYIQTLQSFLMLFLPDKYYYSYSPQQLVEFSIKCQYGYELTKDLQCKEYCESDCLNCQKDKNNFICMTCYLNYYRKHIKSEINGKCITCSNLCQFCEQRNQIDYLYELSSSIQEKESDNQFSMKCLKPVDHPNIIMNPYLQIAKYCLKENCQNQFSISRYFTQCQYNSHRQSIYEEDINYKYCNLVGVDQMTINYIIQYEELDIECDFSNEEPFLNNFKKKIFTLKKTKSIFYALNNNLIVTSRKINIINFDSVEVKNITLILFNGFNIQNNNNKVDITFKNIIINRSNITEITILPTSVYGSILIQDVYIIDSIFVNSKFFEVNKQFFQVKIQKLTFKNSLLNNSLLFNIGYNQKMITIENIIIENCSMYNSSFFYFETDLINQNQIKLFDIEIYQCNFTFSYFINTNTQFEIIGNNLFFHNNNLQNSVIIGFNDNLELITIRTSQNNLIESSIISSLLIINQQRVVCKIDDFEDNQSFFQESSLISIYSSLQINNFIVTIKNVKVYENQILNTFLLENSLIKLHCHYFQVQNAQFFQLQNIIVFYLFEINQIIFDSVIFENSQQEHKVPVSSFCNEQVQFKSQLLKVIGFQQLSLSNIKIVNQFSINYSIIDINFSVQYIIDLIGQIILTNVQFQGNILLKDKQATLVSLVNIQSQFNLNIKLINIQFTQNILNQQIDDPFDTQTNLLHISSLDSFVYINHIYCYQNALTNSTNQFITITATLIEVYDFIFMKQNMLPQTLWQQFYDFELDDEYNQQQITSIIQSTFKLLNQGIYIVASTFICSDSIFQDIIALKSSIFQINTQREGIIKINNIQINNVQINLKESGSTGCISIDSTNSLLNIELKQIKFTNIFNRMAASLFTITPSLKQNIIRLNNIEIKNCLSLINSIIFIKFLAQTMSQSLVSINNLSIYQSEEVWIQLYSLIGQIKLSELDNILSQDNAMIFLENCKTEIKNLNFEGIIIYPILKFQNAFKLKLLDCNLVSVQRIYSFDLIHISQTLQTQSTISIENLKIIQTDNQYQKNVGIPIQLDLNYKIVGCNVWRPTQIISEIIFSDIISQMQSYNQQSNQIMYVKSISQQNLLMFQQIKLMNNNGSDFLNGIMTFELQKFKILKLSDIFCYMNSMRENGCIHFLIQNFINQTVGIKDSYFIKNNGSKGGAIQIQNVKLRMRNCKIMYNQVSQSGGGLFLQQNGSDFLIKSTIIIDNEALNGGGIYFSQDTTLHQHNFIKSLLLFNKAIEFGNNLIESPHHLELLLNNMEMQSKKQIIKQILNCQLILKPYKIIEQGMSFFTDYLMIPSNQIIQGYQIYEPKSTQYYSYITNFGLILKNGLNEQLPNSYNTNCIFISKIINEESLDQEGKQTDQKILQFDYEKDYYELGSHSFTLDPYDSEKKLLQIEISCQSSEKLKILNYIIKTKSLRCQLGEFYINSGCQPCSSSQGFYSVEYDAKKCSIFDQTKFKNITENNIELQEGFWRPNYLSDKIEECFKNLKFCKGGWGQGNQICDLGHIGALCEECDIYNIRGDGKYFKNQQDSQCISCYGVQDSIIPFIAASLWSFISIIITLRSIEQSNQLFKCLKLQQRFSKIIFNLEQGHESFLIKMLLNYLWIFSAIFTFNIQFSFSIGFVDSASNTSYSMTNNLDCYLSENQTIKLIYSKILTMLVLMILQFIFIIIGFLCYNCYQKIGLRNFNLEIISNTLLYLYISNYGGLVKMYFSILSKRDVSNQSYIQGDVSLLFGSREHLIWIYSFVIPGIGIFSLLIPFSLFIVMYIRKDQHDNIKIRKHFCYLINEYNVSSYFWEDIKLIKKTIIILILTYFETYILLKASLLGLSLLFYQLIAFNKKPYILSNFNSMDLFSAQICSISIFLAATKYVAEQENNQFSSISLQTIIVLLCIKLCYSFIKSILEVYFNKYFILVLNYLYIIFNKISSNSIFTKKLQNYLQKSNQRNNRLKILIKKLRQHLLTVSKAQLENHRKILSTQIKKTQSWGSEQKYLLKIDTE</sequence>
<organism evidence="2 3">
    <name type="scientific">Paramecium primaurelia</name>
    <dbReference type="NCBI Taxonomy" id="5886"/>
    <lineage>
        <taxon>Eukaryota</taxon>
        <taxon>Sar</taxon>
        <taxon>Alveolata</taxon>
        <taxon>Ciliophora</taxon>
        <taxon>Intramacronucleata</taxon>
        <taxon>Oligohymenophorea</taxon>
        <taxon>Peniculida</taxon>
        <taxon>Parameciidae</taxon>
        <taxon>Paramecium</taxon>
    </lineage>
</organism>
<evidence type="ECO:0000313" key="2">
    <source>
        <dbReference type="EMBL" id="CAD8085140.1"/>
    </source>
</evidence>
<evidence type="ECO:0000256" key="1">
    <source>
        <dbReference type="SAM" id="Phobius"/>
    </source>
</evidence>
<dbReference type="PANTHER" id="PTHR11319:SF35">
    <property type="entry name" value="OUTER MEMBRANE PROTEIN PMPC-RELATED"/>
    <property type="match status" value="1"/>
</dbReference>
<feature type="transmembrane region" description="Helical" evidence="1">
    <location>
        <begin position="2504"/>
        <end position="2528"/>
    </location>
</feature>
<dbReference type="CDD" id="cd00064">
    <property type="entry name" value="FU"/>
    <property type="match status" value="1"/>
</dbReference>
<proteinExistence type="predicted"/>
<keyword evidence="1" id="KW-1133">Transmembrane helix</keyword>
<comment type="caution">
    <text evidence="2">The sequence shown here is derived from an EMBL/GenBank/DDBJ whole genome shotgun (WGS) entry which is preliminary data.</text>
</comment>
<keyword evidence="3" id="KW-1185">Reference proteome</keyword>
<feature type="transmembrane region" description="Helical" evidence="1">
    <location>
        <begin position="2655"/>
        <end position="2681"/>
    </location>
</feature>
<accession>A0A8S1MY30</accession>
<evidence type="ECO:0008006" key="4">
    <source>
        <dbReference type="Google" id="ProtNLM"/>
    </source>
</evidence>
<evidence type="ECO:0000313" key="3">
    <source>
        <dbReference type="Proteomes" id="UP000688137"/>
    </source>
</evidence>
<keyword evidence="1" id="KW-0812">Transmembrane</keyword>
<feature type="transmembrane region" description="Helical" evidence="1">
    <location>
        <begin position="2754"/>
        <end position="2771"/>
    </location>
</feature>
<dbReference type="Proteomes" id="UP000688137">
    <property type="component" value="Unassembled WGS sequence"/>
</dbReference>
<feature type="transmembrane region" description="Helical" evidence="1">
    <location>
        <begin position="2452"/>
        <end position="2473"/>
    </location>
</feature>
<reference evidence="2" key="1">
    <citation type="submission" date="2021-01" db="EMBL/GenBank/DDBJ databases">
        <authorList>
            <consortium name="Genoscope - CEA"/>
            <person name="William W."/>
        </authorList>
    </citation>
    <scope>NUCLEOTIDE SEQUENCE</scope>
</reference>
<dbReference type="PANTHER" id="PTHR11319">
    <property type="entry name" value="G PROTEIN-COUPLED RECEPTOR-RELATED"/>
    <property type="match status" value="1"/>
</dbReference>
<feature type="transmembrane region" description="Helical" evidence="1">
    <location>
        <begin position="2701"/>
        <end position="2720"/>
    </location>
</feature>
<feature type="transmembrane region" description="Helical" evidence="1">
    <location>
        <begin position="2540"/>
        <end position="2561"/>
    </location>
</feature>
<dbReference type="EMBL" id="CAJJDM010000076">
    <property type="protein sequence ID" value="CAD8085140.1"/>
    <property type="molecule type" value="Genomic_DNA"/>
</dbReference>
<feature type="transmembrane region" description="Helical" evidence="1">
    <location>
        <begin position="2727"/>
        <end position="2748"/>
    </location>
</feature>
<keyword evidence="1" id="KW-0472">Membrane</keyword>
<feature type="transmembrane region" description="Helical" evidence="1">
    <location>
        <begin position="2393"/>
        <end position="2411"/>
    </location>
</feature>
<feature type="transmembrane region" description="Helical" evidence="1">
    <location>
        <begin position="2590"/>
        <end position="2617"/>
    </location>
</feature>
<name>A0A8S1MY30_PARPR</name>